<keyword evidence="2 5" id="KW-0378">Hydrolase</keyword>
<keyword evidence="5" id="KW-0121">Carboxypeptidase</keyword>
<reference evidence="4" key="3">
    <citation type="submission" date="2020-07" db="EMBL/GenBank/DDBJ databases">
        <authorList>
            <person name="Yang C."/>
        </authorList>
    </citation>
    <scope>NUCLEOTIDE SEQUENCE</scope>
    <source>
        <strain evidence="4">Cx-624</strain>
    </source>
</reference>
<dbReference type="RefSeq" id="WP_181886781.1">
    <property type="nucleotide sequence ID" value="NZ_CP059472.1"/>
</dbReference>
<dbReference type="InterPro" id="IPR012338">
    <property type="entry name" value="Beta-lactam/transpept-like"/>
</dbReference>
<sequence>MIKLKNYIAGVSVMFSALMAAQSGNSSVKQYPTMYENQAASLPSNTSATAEKVVLSAKELVDINLNGMMNDPVLRNADWGFVIYDPKTRKVISSYNETASLIPASTTKLLTTETALGLLGEKFRWITQLEYSGELDADGNLNGNLYIVGSGDPSLGTGKAGASTYSRISADFLSAVQNLGIRKVNGSIIIQNAVFKENKRAVLPENIVWLEHHNYYLPVGTTANINPAHEKLIAKKPSPFEKDNKRYFYVSPYINKMVYAEKFEGNPVETKLPDAPFSLANSLRTTLVKSGIAVTGKVEARTADLNPEERKFITFYKSPTLAQIVYDTNQRSDNALAEALLRMAGFQKKGDQTLQSGRDVVNGHLIARGFDMKGLNYYDGSGLSRNNHVTPIAQVKYLTDLMKEDYYKVYFDSLPIAGQTGTLKKTFTGSGYGQVFAKTGTLNKVKTLAGYLKTNSGRTLVFSLMVNNYSGSVDQVKQRMESILAPTLSL</sequence>
<evidence type="ECO:0000313" key="6">
    <source>
        <dbReference type="Proteomes" id="UP000515349"/>
    </source>
</evidence>
<dbReference type="NCBIfam" id="TIGR00666">
    <property type="entry name" value="PBP4"/>
    <property type="match status" value="1"/>
</dbReference>
<accession>A0A7D7LTQ3</accession>
<dbReference type="Gene3D" id="3.50.80.20">
    <property type="entry name" value="D-Ala-D-Ala carboxypeptidase C, peptidase S13"/>
    <property type="match status" value="1"/>
</dbReference>
<evidence type="ECO:0000256" key="3">
    <source>
        <dbReference type="SAM" id="SignalP"/>
    </source>
</evidence>
<keyword evidence="5" id="KW-0645">Protease</keyword>
<feature type="chain" id="PRO_5044656269" evidence="3">
    <location>
        <begin position="21"/>
        <end position="490"/>
    </location>
</feature>
<reference evidence="7" key="2">
    <citation type="submission" date="2020-07" db="EMBL/GenBank/DDBJ databases">
        <title>Flavobacterium sp. xlx-214.</title>
        <authorList>
            <person name="Yang C."/>
        </authorList>
    </citation>
    <scope>NUCLEOTIDE SEQUENCE [LARGE SCALE GENOMIC DNA]</scope>
    <source>
        <strain evidence="7">CX-624</strain>
    </source>
</reference>
<dbReference type="Proteomes" id="UP000539710">
    <property type="component" value="Unassembled WGS sequence"/>
</dbReference>
<dbReference type="Pfam" id="PF02113">
    <property type="entry name" value="Peptidase_S13"/>
    <property type="match status" value="2"/>
</dbReference>
<dbReference type="PANTHER" id="PTHR30023:SF0">
    <property type="entry name" value="PENICILLIN-SENSITIVE CARBOXYPEPTIDASE A"/>
    <property type="match status" value="1"/>
</dbReference>
<comment type="similarity">
    <text evidence="1">Belongs to the peptidase S13 family.</text>
</comment>
<dbReference type="GO" id="GO:0000270">
    <property type="term" value="P:peptidoglycan metabolic process"/>
    <property type="evidence" value="ECO:0007669"/>
    <property type="project" value="TreeGrafter"/>
</dbReference>
<dbReference type="PRINTS" id="PR00922">
    <property type="entry name" value="DADACBPTASE3"/>
</dbReference>
<protein>
    <submittedName>
        <fullName evidence="5">D-alanyl-D-alanine carboxypeptidase/D-alanyl-D-alanine-endopeptidase</fullName>
        <ecNumber evidence="5">3.4.16.4</ecNumber>
    </submittedName>
</protein>
<organism evidence="5 6">
    <name type="scientific">Marnyiella aurantia</name>
    <dbReference type="NCBI Taxonomy" id="2758037"/>
    <lineage>
        <taxon>Bacteria</taxon>
        <taxon>Pseudomonadati</taxon>
        <taxon>Bacteroidota</taxon>
        <taxon>Flavobacteriia</taxon>
        <taxon>Flavobacteriales</taxon>
        <taxon>Weeksellaceae</taxon>
        <taxon>Marnyiella</taxon>
    </lineage>
</organism>
<dbReference type="Gene3D" id="3.40.710.10">
    <property type="entry name" value="DD-peptidase/beta-lactamase superfamily"/>
    <property type="match status" value="2"/>
</dbReference>
<dbReference type="EMBL" id="JACEUX010000001">
    <property type="protein sequence ID" value="MBA5246239.1"/>
    <property type="molecule type" value="Genomic_DNA"/>
</dbReference>
<dbReference type="AlphaFoldDB" id="A0A7D7LTQ3"/>
<evidence type="ECO:0000256" key="2">
    <source>
        <dbReference type="ARBA" id="ARBA00022801"/>
    </source>
</evidence>
<dbReference type="PANTHER" id="PTHR30023">
    <property type="entry name" value="D-ALANYL-D-ALANINE CARBOXYPEPTIDASE"/>
    <property type="match status" value="1"/>
</dbReference>
<evidence type="ECO:0000313" key="5">
    <source>
        <dbReference type="EMBL" id="QMS99638.1"/>
    </source>
</evidence>
<dbReference type="InterPro" id="IPR000667">
    <property type="entry name" value="Peptidase_S13"/>
</dbReference>
<dbReference type="GO" id="GO:0006508">
    <property type="term" value="P:proteolysis"/>
    <property type="evidence" value="ECO:0007669"/>
    <property type="project" value="InterPro"/>
</dbReference>
<dbReference type="Proteomes" id="UP000515349">
    <property type="component" value="Chromosome"/>
</dbReference>
<evidence type="ECO:0000313" key="7">
    <source>
        <dbReference type="Proteomes" id="UP000539710"/>
    </source>
</evidence>
<feature type="signal peptide" evidence="3">
    <location>
        <begin position="1"/>
        <end position="20"/>
    </location>
</feature>
<reference evidence="5 6" key="1">
    <citation type="submission" date="2020-07" db="EMBL/GenBank/DDBJ databases">
        <title>Chryseobacterium sp.cx-624.</title>
        <authorList>
            <person name="Yang C."/>
        </authorList>
    </citation>
    <scope>NUCLEOTIDE SEQUENCE [LARGE SCALE GENOMIC DNA]</scope>
    <source>
        <strain evidence="5">Cx-624</strain>
        <strain evidence="6">cx-624</strain>
    </source>
</reference>
<keyword evidence="7" id="KW-1185">Reference proteome</keyword>
<dbReference type="EC" id="3.4.16.4" evidence="5"/>
<dbReference type="EMBL" id="CP059472">
    <property type="protein sequence ID" value="QMS99638.1"/>
    <property type="molecule type" value="Genomic_DNA"/>
</dbReference>
<dbReference type="KEGG" id="cbau:H1R16_11900"/>
<proteinExistence type="inferred from homology"/>
<keyword evidence="3" id="KW-0732">Signal</keyword>
<dbReference type="GO" id="GO:0009002">
    <property type="term" value="F:serine-type D-Ala-D-Ala carboxypeptidase activity"/>
    <property type="evidence" value="ECO:0007669"/>
    <property type="project" value="UniProtKB-EC"/>
</dbReference>
<evidence type="ECO:0000256" key="1">
    <source>
        <dbReference type="ARBA" id="ARBA00006096"/>
    </source>
</evidence>
<dbReference type="SUPFAM" id="SSF56601">
    <property type="entry name" value="beta-lactamase/transpeptidase-like"/>
    <property type="match status" value="1"/>
</dbReference>
<name>A0A7D7LTQ3_9FLAO</name>
<gene>
    <name evidence="5" type="primary">dacB</name>
    <name evidence="5" type="ORF">H1R16_11900</name>
    <name evidence="4" type="ORF">H2507_03560</name>
</gene>
<evidence type="ECO:0000313" key="4">
    <source>
        <dbReference type="EMBL" id="MBA5246239.1"/>
    </source>
</evidence>